<sequence>MLIEKTDEETVNKEFNKLIDGFVISRIPIFDCGLISTEAEEVDNADEVREEVLKSEEDD</sequence>
<organism evidence="1 2">
    <name type="scientific">Granulicella sibirica</name>
    <dbReference type="NCBI Taxonomy" id="2479048"/>
    <lineage>
        <taxon>Bacteria</taxon>
        <taxon>Pseudomonadati</taxon>
        <taxon>Acidobacteriota</taxon>
        <taxon>Terriglobia</taxon>
        <taxon>Terriglobales</taxon>
        <taxon>Acidobacteriaceae</taxon>
        <taxon>Granulicella</taxon>
    </lineage>
</organism>
<dbReference type="EMBL" id="RDSM01000006">
    <property type="protein sequence ID" value="RXH54059.1"/>
    <property type="molecule type" value="Genomic_DNA"/>
</dbReference>
<evidence type="ECO:0000313" key="1">
    <source>
        <dbReference type="EMBL" id="RXH54059.1"/>
    </source>
</evidence>
<gene>
    <name evidence="1" type="ORF">GRAN_5028</name>
</gene>
<comment type="caution">
    <text evidence="1">The sequence shown here is derived from an EMBL/GenBank/DDBJ whole genome shotgun (WGS) entry which is preliminary data.</text>
</comment>
<reference evidence="1 2" key="1">
    <citation type="submission" date="2018-11" db="EMBL/GenBank/DDBJ databases">
        <authorList>
            <person name="Mardanov A.V."/>
            <person name="Ravin N.V."/>
            <person name="Dedysh S.N."/>
        </authorList>
    </citation>
    <scope>NUCLEOTIDE SEQUENCE [LARGE SCALE GENOMIC DNA]</scope>
    <source>
        <strain evidence="1 2">AF10</strain>
    </source>
</reference>
<protein>
    <submittedName>
        <fullName evidence="1">Uncharacterized protein</fullName>
    </submittedName>
</protein>
<keyword evidence="2" id="KW-1185">Reference proteome</keyword>
<proteinExistence type="predicted"/>
<dbReference type="AlphaFoldDB" id="A0A4Q0SX83"/>
<name>A0A4Q0SX83_9BACT</name>
<dbReference type="Proteomes" id="UP000289437">
    <property type="component" value="Unassembled WGS sequence"/>
</dbReference>
<reference evidence="2" key="2">
    <citation type="submission" date="2019-02" db="EMBL/GenBank/DDBJ databases">
        <title>Granulicella sibirica sp. nov., a psychrotolerant acidobacterium isolated from an organic soil layer in forested tundra, West Siberia.</title>
        <authorList>
            <person name="Oshkin I.Y."/>
            <person name="Kulichevskaya I.S."/>
            <person name="Rijpstra W.I.C."/>
            <person name="Sinninghe Damste J.S."/>
            <person name="Rakitin A.L."/>
            <person name="Ravin N.V."/>
            <person name="Dedysh S.N."/>
        </authorList>
    </citation>
    <scope>NUCLEOTIDE SEQUENCE [LARGE SCALE GENOMIC DNA]</scope>
    <source>
        <strain evidence="2">AF10</strain>
    </source>
</reference>
<accession>A0A4Q0SX83</accession>
<evidence type="ECO:0000313" key="2">
    <source>
        <dbReference type="Proteomes" id="UP000289437"/>
    </source>
</evidence>